<sequence>MEEDLDGADKKLKTLNTKNPKGSNKKKDIKDSSFSTNCHKMEEDLDGAYKLKNSQHQKSKRIKQEKISSKQRKARIATLSYYYIESDVLTKTMKHDKFEEIIIINPTIPEKYTINHNFAQTSRSFNIHQNRTNNLNTGQLASRVHLLAMANSRKRVTRRGELKANVKKGALGSFDIFLTKTSVLSSLFIFLI</sequence>
<name>A0A072TF38_MEDTR</name>
<gene>
    <name evidence="2" type="ORF">MTR_0516s0010</name>
</gene>
<dbReference type="EnsemblPlants" id="KEH15821">
    <property type="protein sequence ID" value="KEH15821"/>
    <property type="gene ID" value="MTR_0516s0010"/>
</dbReference>
<dbReference type="Proteomes" id="UP000002051">
    <property type="component" value="Unassembled WGS sequence"/>
</dbReference>
<proteinExistence type="predicted"/>
<dbReference type="EMBL" id="KL403241">
    <property type="protein sequence ID" value="KEH15821.1"/>
    <property type="molecule type" value="Genomic_DNA"/>
</dbReference>
<reference evidence="3" key="3">
    <citation type="submission" date="2015-06" db="UniProtKB">
        <authorList>
            <consortium name="EnsemblPlants"/>
        </authorList>
    </citation>
    <scope>IDENTIFICATION</scope>
    <source>
        <strain evidence="3">cv. Jemalong A17</strain>
    </source>
</reference>
<reference evidence="2 4" key="2">
    <citation type="journal article" date="2014" name="BMC Genomics">
        <title>An improved genome release (version Mt4.0) for the model legume Medicago truncatula.</title>
        <authorList>
            <person name="Tang H."/>
            <person name="Krishnakumar V."/>
            <person name="Bidwell S."/>
            <person name="Rosen B."/>
            <person name="Chan A."/>
            <person name="Zhou S."/>
            <person name="Gentzbittel L."/>
            <person name="Childs K.L."/>
            <person name="Yandell M."/>
            <person name="Gundlach H."/>
            <person name="Mayer K.F."/>
            <person name="Schwartz D.C."/>
            <person name="Town C.D."/>
        </authorList>
    </citation>
    <scope>GENOME REANNOTATION</scope>
    <source>
        <strain evidence="2">A17</strain>
        <strain evidence="3 4">cv. Jemalong A17</strain>
    </source>
</reference>
<dbReference type="AlphaFoldDB" id="A0A072TF38"/>
<evidence type="ECO:0000313" key="3">
    <source>
        <dbReference type="EnsemblPlants" id="KEH15821"/>
    </source>
</evidence>
<evidence type="ECO:0000256" key="1">
    <source>
        <dbReference type="SAM" id="MobiDB-lite"/>
    </source>
</evidence>
<evidence type="ECO:0000313" key="4">
    <source>
        <dbReference type="Proteomes" id="UP000002051"/>
    </source>
</evidence>
<evidence type="ECO:0000313" key="2">
    <source>
        <dbReference type="EMBL" id="KEH15821.1"/>
    </source>
</evidence>
<feature type="region of interest" description="Disordered" evidence="1">
    <location>
        <begin position="1"/>
        <end position="36"/>
    </location>
</feature>
<dbReference type="HOGENOM" id="CLU_1417108_0_0_1"/>
<protein>
    <submittedName>
        <fullName evidence="2 3">Uncharacterized protein</fullName>
    </submittedName>
</protein>
<reference evidence="2 4" key="1">
    <citation type="journal article" date="2011" name="Nature">
        <title>The Medicago genome provides insight into the evolution of rhizobial symbioses.</title>
        <authorList>
            <person name="Young N.D."/>
            <person name="Debelle F."/>
            <person name="Oldroyd G.E."/>
            <person name="Geurts R."/>
            <person name="Cannon S.B."/>
            <person name="Udvardi M.K."/>
            <person name="Benedito V.A."/>
            <person name="Mayer K.F."/>
            <person name="Gouzy J."/>
            <person name="Schoof H."/>
            <person name="Van de Peer Y."/>
            <person name="Proost S."/>
            <person name="Cook D.R."/>
            <person name="Meyers B.C."/>
            <person name="Spannagl M."/>
            <person name="Cheung F."/>
            <person name="De Mita S."/>
            <person name="Krishnakumar V."/>
            <person name="Gundlach H."/>
            <person name="Zhou S."/>
            <person name="Mudge J."/>
            <person name="Bharti A.K."/>
            <person name="Murray J.D."/>
            <person name="Naoumkina M.A."/>
            <person name="Rosen B."/>
            <person name="Silverstein K.A."/>
            <person name="Tang H."/>
            <person name="Rombauts S."/>
            <person name="Zhao P.X."/>
            <person name="Zhou P."/>
            <person name="Barbe V."/>
            <person name="Bardou P."/>
            <person name="Bechner M."/>
            <person name="Bellec A."/>
            <person name="Berger A."/>
            <person name="Berges H."/>
            <person name="Bidwell S."/>
            <person name="Bisseling T."/>
            <person name="Choisne N."/>
            <person name="Couloux A."/>
            <person name="Denny R."/>
            <person name="Deshpande S."/>
            <person name="Dai X."/>
            <person name="Doyle J.J."/>
            <person name="Dudez A.M."/>
            <person name="Farmer A.D."/>
            <person name="Fouteau S."/>
            <person name="Franken C."/>
            <person name="Gibelin C."/>
            <person name="Gish J."/>
            <person name="Goldstein S."/>
            <person name="Gonzalez A.J."/>
            <person name="Green P.J."/>
            <person name="Hallab A."/>
            <person name="Hartog M."/>
            <person name="Hua A."/>
            <person name="Humphray S.J."/>
            <person name="Jeong D.H."/>
            <person name="Jing Y."/>
            <person name="Jocker A."/>
            <person name="Kenton S.M."/>
            <person name="Kim D.J."/>
            <person name="Klee K."/>
            <person name="Lai H."/>
            <person name="Lang C."/>
            <person name="Lin S."/>
            <person name="Macmil S.L."/>
            <person name="Magdelenat G."/>
            <person name="Matthews L."/>
            <person name="McCorrison J."/>
            <person name="Monaghan E.L."/>
            <person name="Mun J.H."/>
            <person name="Najar F.Z."/>
            <person name="Nicholson C."/>
            <person name="Noirot C."/>
            <person name="O'Bleness M."/>
            <person name="Paule C.R."/>
            <person name="Poulain J."/>
            <person name="Prion F."/>
            <person name="Qin B."/>
            <person name="Qu C."/>
            <person name="Retzel E.F."/>
            <person name="Riddle C."/>
            <person name="Sallet E."/>
            <person name="Samain S."/>
            <person name="Samson N."/>
            <person name="Sanders I."/>
            <person name="Saurat O."/>
            <person name="Scarpelli C."/>
            <person name="Schiex T."/>
            <person name="Segurens B."/>
            <person name="Severin A.J."/>
            <person name="Sherrier D.J."/>
            <person name="Shi R."/>
            <person name="Sims S."/>
            <person name="Singer S.R."/>
            <person name="Sinharoy S."/>
            <person name="Sterck L."/>
            <person name="Viollet A."/>
            <person name="Wang B.B."/>
            <person name="Wang K."/>
            <person name="Wang M."/>
            <person name="Wang X."/>
            <person name="Warfsmann J."/>
            <person name="Weissenbach J."/>
            <person name="White D.D."/>
            <person name="White J.D."/>
            <person name="Wiley G.B."/>
            <person name="Wincker P."/>
            <person name="Xing Y."/>
            <person name="Yang L."/>
            <person name="Yao Z."/>
            <person name="Ying F."/>
            <person name="Zhai J."/>
            <person name="Zhou L."/>
            <person name="Zuber A."/>
            <person name="Denarie J."/>
            <person name="Dixon R.A."/>
            <person name="May G.D."/>
            <person name="Schwartz D.C."/>
            <person name="Rogers J."/>
            <person name="Quetier F."/>
            <person name="Town C.D."/>
            <person name="Roe B.A."/>
        </authorList>
    </citation>
    <scope>NUCLEOTIDE SEQUENCE [LARGE SCALE GENOMIC DNA]</scope>
    <source>
        <strain evidence="2">A17</strain>
        <strain evidence="3 4">cv. Jemalong A17</strain>
    </source>
</reference>
<accession>A0A072TF38</accession>
<keyword evidence="4" id="KW-1185">Reference proteome</keyword>
<organism evidence="2 4">
    <name type="scientific">Medicago truncatula</name>
    <name type="common">Barrel medic</name>
    <name type="synonym">Medicago tribuloides</name>
    <dbReference type="NCBI Taxonomy" id="3880"/>
    <lineage>
        <taxon>Eukaryota</taxon>
        <taxon>Viridiplantae</taxon>
        <taxon>Streptophyta</taxon>
        <taxon>Embryophyta</taxon>
        <taxon>Tracheophyta</taxon>
        <taxon>Spermatophyta</taxon>
        <taxon>Magnoliopsida</taxon>
        <taxon>eudicotyledons</taxon>
        <taxon>Gunneridae</taxon>
        <taxon>Pentapetalae</taxon>
        <taxon>rosids</taxon>
        <taxon>fabids</taxon>
        <taxon>Fabales</taxon>
        <taxon>Fabaceae</taxon>
        <taxon>Papilionoideae</taxon>
        <taxon>50 kb inversion clade</taxon>
        <taxon>NPAAA clade</taxon>
        <taxon>Hologalegina</taxon>
        <taxon>IRL clade</taxon>
        <taxon>Trifolieae</taxon>
        <taxon>Medicago</taxon>
    </lineage>
</organism>